<keyword evidence="6 7" id="KW-0472">Membrane</keyword>
<proteinExistence type="predicted"/>
<sequence>MAADAPPASPFAFRDYRAFWCARLASTIANTMLVVVIGIHVYDIARQTMSIERASFWLGMIGLAQFLPLLLLTLVAGYVADRIDRRWIVRASLSLELLCAASLALLLWADAMTLEPLFTVAVALGIGRAFAGPALSSIAPNLVPPASLPSAIALNSIAWQAGAVAGPLLGGAAYALSTALPYEASTVLFALSLGAMLLIRPIPRGNAGQSHPLRAVIEGIAYVRDNKIVLGAITLDLFAVLLGGATAMLPVYARDILHVGSEGLGALRAAPAVGAALTAFVLARRPLKRHVGAKMFFCVAIFGLATMVFGASRWMWLSMASLLVLGAADMISVYVRSSLIQLHTPDAMRGRVSAVSGLFISASNELGEFRAGLAGSLFGPVLAVVGGGALAVAVTGFCAWAVPPLRRADRFVPPEPEVLAEAAGKDVPDVELPAMAAGFNPKAEKGLS</sequence>
<organism evidence="8 9">
    <name type="scientific">Sphingomonas parva</name>
    <dbReference type="NCBI Taxonomy" id="2555898"/>
    <lineage>
        <taxon>Bacteria</taxon>
        <taxon>Pseudomonadati</taxon>
        <taxon>Pseudomonadota</taxon>
        <taxon>Alphaproteobacteria</taxon>
        <taxon>Sphingomonadales</taxon>
        <taxon>Sphingomonadaceae</taxon>
        <taxon>Sphingomonas</taxon>
    </lineage>
</organism>
<feature type="transmembrane region" description="Helical" evidence="7">
    <location>
        <begin position="120"/>
        <end position="139"/>
    </location>
</feature>
<dbReference type="Proteomes" id="UP000298213">
    <property type="component" value="Unassembled WGS sequence"/>
</dbReference>
<evidence type="ECO:0000256" key="1">
    <source>
        <dbReference type="ARBA" id="ARBA00004651"/>
    </source>
</evidence>
<dbReference type="PANTHER" id="PTHR23513">
    <property type="entry name" value="INTEGRAL MEMBRANE EFFLUX PROTEIN-RELATED"/>
    <property type="match status" value="1"/>
</dbReference>
<evidence type="ECO:0000256" key="3">
    <source>
        <dbReference type="ARBA" id="ARBA00022475"/>
    </source>
</evidence>
<feature type="transmembrane region" description="Helical" evidence="7">
    <location>
        <begin position="54"/>
        <end position="80"/>
    </location>
</feature>
<keyword evidence="4 7" id="KW-0812">Transmembrane</keyword>
<dbReference type="AlphaFoldDB" id="A0A4Y8ZQW3"/>
<evidence type="ECO:0000313" key="8">
    <source>
        <dbReference type="EMBL" id="TFI56786.1"/>
    </source>
</evidence>
<dbReference type="PANTHER" id="PTHR23513:SF9">
    <property type="entry name" value="ENTEROBACTIN EXPORTER ENTS"/>
    <property type="match status" value="1"/>
</dbReference>
<dbReference type="InterPro" id="IPR010290">
    <property type="entry name" value="TM_effector"/>
</dbReference>
<protein>
    <submittedName>
        <fullName evidence="8">MFS transporter</fullName>
    </submittedName>
</protein>
<evidence type="ECO:0000256" key="5">
    <source>
        <dbReference type="ARBA" id="ARBA00022989"/>
    </source>
</evidence>
<gene>
    <name evidence="8" type="ORF">E2493_18310</name>
</gene>
<dbReference type="GO" id="GO:0005886">
    <property type="term" value="C:plasma membrane"/>
    <property type="evidence" value="ECO:0007669"/>
    <property type="project" value="UniProtKB-SubCell"/>
</dbReference>
<feature type="transmembrane region" description="Helical" evidence="7">
    <location>
        <begin position="87"/>
        <end position="108"/>
    </location>
</feature>
<evidence type="ECO:0000256" key="6">
    <source>
        <dbReference type="ARBA" id="ARBA00023136"/>
    </source>
</evidence>
<feature type="transmembrane region" description="Helical" evidence="7">
    <location>
        <begin position="228"/>
        <end position="253"/>
    </location>
</feature>
<keyword evidence="3" id="KW-1003">Cell membrane</keyword>
<name>A0A4Y8ZQW3_9SPHN</name>
<feature type="transmembrane region" description="Helical" evidence="7">
    <location>
        <begin position="265"/>
        <end position="283"/>
    </location>
</feature>
<evidence type="ECO:0000256" key="7">
    <source>
        <dbReference type="SAM" id="Phobius"/>
    </source>
</evidence>
<keyword evidence="2" id="KW-0813">Transport</keyword>
<feature type="transmembrane region" description="Helical" evidence="7">
    <location>
        <begin position="20"/>
        <end position="42"/>
    </location>
</feature>
<dbReference type="Pfam" id="PF05977">
    <property type="entry name" value="MFS_3"/>
    <property type="match status" value="1"/>
</dbReference>
<evidence type="ECO:0000313" key="9">
    <source>
        <dbReference type="Proteomes" id="UP000298213"/>
    </source>
</evidence>
<dbReference type="OrthoDB" id="7283966at2"/>
<feature type="transmembrane region" description="Helical" evidence="7">
    <location>
        <begin position="295"/>
        <end position="316"/>
    </location>
</feature>
<evidence type="ECO:0000256" key="2">
    <source>
        <dbReference type="ARBA" id="ARBA00022448"/>
    </source>
</evidence>
<dbReference type="EMBL" id="SPDV01000052">
    <property type="protein sequence ID" value="TFI56786.1"/>
    <property type="molecule type" value="Genomic_DNA"/>
</dbReference>
<feature type="transmembrane region" description="Helical" evidence="7">
    <location>
        <begin position="377"/>
        <end position="402"/>
    </location>
</feature>
<reference evidence="8 9" key="1">
    <citation type="submission" date="2019-03" db="EMBL/GenBank/DDBJ databases">
        <title>Genome sequence of Sphingomonas sp. 17J27-24.</title>
        <authorList>
            <person name="Kim M."/>
            <person name="Maeng S."/>
            <person name="Sathiyaraj S."/>
        </authorList>
    </citation>
    <scope>NUCLEOTIDE SEQUENCE [LARGE SCALE GENOMIC DNA]</scope>
    <source>
        <strain evidence="8 9">17J27-24</strain>
    </source>
</reference>
<comment type="caution">
    <text evidence="8">The sequence shown here is derived from an EMBL/GenBank/DDBJ whole genome shotgun (WGS) entry which is preliminary data.</text>
</comment>
<evidence type="ECO:0000256" key="4">
    <source>
        <dbReference type="ARBA" id="ARBA00022692"/>
    </source>
</evidence>
<keyword evidence="5 7" id="KW-1133">Transmembrane helix</keyword>
<dbReference type="InterPro" id="IPR036259">
    <property type="entry name" value="MFS_trans_sf"/>
</dbReference>
<comment type="subcellular location">
    <subcellularLocation>
        <location evidence="1">Cell membrane</location>
        <topology evidence="1">Multi-pass membrane protein</topology>
    </subcellularLocation>
</comment>
<keyword evidence="9" id="KW-1185">Reference proteome</keyword>
<feature type="transmembrane region" description="Helical" evidence="7">
    <location>
        <begin position="151"/>
        <end position="176"/>
    </location>
</feature>
<dbReference type="RefSeq" id="WP_135089810.1">
    <property type="nucleotide sequence ID" value="NZ_SPDV01000052.1"/>
</dbReference>
<dbReference type="Gene3D" id="1.20.1250.20">
    <property type="entry name" value="MFS general substrate transporter like domains"/>
    <property type="match status" value="1"/>
</dbReference>
<accession>A0A4Y8ZQW3</accession>
<dbReference type="SUPFAM" id="SSF103473">
    <property type="entry name" value="MFS general substrate transporter"/>
    <property type="match status" value="1"/>
</dbReference>
<dbReference type="CDD" id="cd06173">
    <property type="entry name" value="MFS_MefA_like"/>
    <property type="match status" value="1"/>
</dbReference>